<comment type="caution">
    <text evidence="13">Lacks conserved residue(s) required for the propagation of feature annotation.</text>
</comment>
<dbReference type="CDD" id="cd00771">
    <property type="entry name" value="ThrRS_core"/>
    <property type="match status" value="1"/>
</dbReference>
<proteinExistence type="inferred from homology"/>
<evidence type="ECO:0000256" key="8">
    <source>
        <dbReference type="ARBA" id="ARBA00022840"/>
    </source>
</evidence>
<comment type="subcellular location">
    <subcellularLocation>
        <location evidence="13">Cytoplasm</location>
    </subcellularLocation>
</comment>
<feature type="binding site" evidence="13">
    <location>
        <position position="344"/>
    </location>
    <ligand>
        <name>Zn(2+)</name>
        <dbReference type="ChEBI" id="CHEBI:29105"/>
        <note>catalytic</note>
    </ligand>
</feature>
<evidence type="ECO:0000313" key="16">
    <source>
        <dbReference type="EMBL" id="MCB5409911.1"/>
    </source>
</evidence>
<dbReference type="PRINTS" id="PR01047">
    <property type="entry name" value="TRNASYNTHTHR"/>
</dbReference>
<dbReference type="Pfam" id="PF07973">
    <property type="entry name" value="tRNA_SAD"/>
    <property type="match status" value="1"/>
</dbReference>
<comment type="caution">
    <text evidence="16">The sequence shown here is derived from an EMBL/GenBank/DDBJ whole genome shotgun (WGS) entry which is preliminary data.</text>
</comment>
<dbReference type="SUPFAM" id="SSF81271">
    <property type="entry name" value="TGS-like"/>
    <property type="match status" value="1"/>
</dbReference>
<evidence type="ECO:0000256" key="9">
    <source>
        <dbReference type="ARBA" id="ARBA00022884"/>
    </source>
</evidence>
<dbReference type="NCBIfam" id="TIGR00418">
    <property type="entry name" value="thrS"/>
    <property type="match status" value="1"/>
</dbReference>
<name>A0ABS8CKJ1_9RHOB</name>
<evidence type="ECO:0000256" key="11">
    <source>
        <dbReference type="ARBA" id="ARBA00023146"/>
    </source>
</evidence>
<keyword evidence="17" id="KW-1185">Reference proteome</keyword>
<evidence type="ECO:0000256" key="3">
    <source>
        <dbReference type="ARBA" id="ARBA00022555"/>
    </source>
</evidence>
<dbReference type="InterPro" id="IPR012675">
    <property type="entry name" value="Beta-grasp_dom_sf"/>
</dbReference>
<dbReference type="Proteomes" id="UP001198571">
    <property type="component" value="Unassembled WGS sequence"/>
</dbReference>
<dbReference type="SUPFAM" id="SSF52954">
    <property type="entry name" value="Class II aaRS ABD-related"/>
    <property type="match status" value="1"/>
</dbReference>
<dbReference type="Gene3D" id="3.10.20.30">
    <property type="match status" value="1"/>
</dbReference>
<keyword evidence="7 13" id="KW-0862">Zinc</keyword>
<dbReference type="InterPro" id="IPR033728">
    <property type="entry name" value="ThrRS_core"/>
</dbReference>
<evidence type="ECO:0000256" key="10">
    <source>
        <dbReference type="ARBA" id="ARBA00022917"/>
    </source>
</evidence>
<dbReference type="RefSeq" id="WP_226934821.1">
    <property type="nucleotide sequence ID" value="NZ_JACDXX010000006.1"/>
</dbReference>
<dbReference type="Pfam" id="PF00587">
    <property type="entry name" value="tRNA-synt_2b"/>
    <property type="match status" value="1"/>
</dbReference>
<evidence type="ECO:0000256" key="12">
    <source>
        <dbReference type="ARBA" id="ARBA00049515"/>
    </source>
</evidence>
<dbReference type="EMBL" id="JACDXX010000006">
    <property type="protein sequence ID" value="MCB5409911.1"/>
    <property type="molecule type" value="Genomic_DNA"/>
</dbReference>
<comment type="cofactor">
    <cofactor evidence="13">
        <name>Zn(2+)</name>
        <dbReference type="ChEBI" id="CHEBI:29105"/>
    </cofactor>
    <text evidence="13">Binds 1 zinc ion per subunit.</text>
</comment>
<dbReference type="PROSITE" id="PS51880">
    <property type="entry name" value="TGS"/>
    <property type="match status" value="1"/>
</dbReference>
<keyword evidence="5 13" id="KW-0479">Metal-binding</keyword>
<dbReference type="InterPro" id="IPR018163">
    <property type="entry name" value="Thr/Ala-tRNA-synth_IIc_edit"/>
</dbReference>
<dbReference type="InterPro" id="IPR002314">
    <property type="entry name" value="aa-tRNA-synt_IIb"/>
</dbReference>
<feature type="binding site" evidence="13">
    <location>
        <position position="395"/>
    </location>
    <ligand>
        <name>Zn(2+)</name>
        <dbReference type="ChEBI" id="CHEBI:29105"/>
        <note>catalytic</note>
    </ligand>
</feature>
<dbReference type="HAMAP" id="MF_00184">
    <property type="entry name" value="Thr_tRNA_synth"/>
    <property type="match status" value="1"/>
</dbReference>
<evidence type="ECO:0000256" key="4">
    <source>
        <dbReference type="ARBA" id="ARBA00022598"/>
    </source>
</evidence>
<dbReference type="InterPro" id="IPR036621">
    <property type="entry name" value="Anticodon-bd_dom_sf"/>
</dbReference>
<dbReference type="InterPro" id="IPR002320">
    <property type="entry name" value="Thr-tRNA-ligase_IIa"/>
</dbReference>
<feature type="binding site" evidence="13">
    <location>
        <position position="521"/>
    </location>
    <ligand>
        <name>Zn(2+)</name>
        <dbReference type="ChEBI" id="CHEBI:29105"/>
        <note>catalytic</note>
    </ligand>
</feature>
<comment type="subunit">
    <text evidence="13">Homodimer.</text>
</comment>
<keyword evidence="11 13" id="KW-0030">Aminoacyl-tRNA synthetase</keyword>
<keyword evidence="8 13" id="KW-0067">ATP-binding</keyword>
<comment type="catalytic activity">
    <reaction evidence="12 13">
        <text>tRNA(Thr) + L-threonine + ATP = L-threonyl-tRNA(Thr) + AMP + diphosphate + H(+)</text>
        <dbReference type="Rhea" id="RHEA:24624"/>
        <dbReference type="Rhea" id="RHEA-COMP:9670"/>
        <dbReference type="Rhea" id="RHEA-COMP:9704"/>
        <dbReference type="ChEBI" id="CHEBI:15378"/>
        <dbReference type="ChEBI" id="CHEBI:30616"/>
        <dbReference type="ChEBI" id="CHEBI:33019"/>
        <dbReference type="ChEBI" id="CHEBI:57926"/>
        <dbReference type="ChEBI" id="CHEBI:78442"/>
        <dbReference type="ChEBI" id="CHEBI:78534"/>
        <dbReference type="ChEBI" id="CHEBI:456215"/>
        <dbReference type="EC" id="6.1.1.3"/>
    </reaction>
</comment>
<dbReference type="CDD" id="cd00860">
    <property type="entry name" value="ThrRS_anticodon"/>
    <property type="match status" value="1"/>
</dbReference>
<dbReference type="InterPro" id="IPR045864">
    <property type="entry name" value="aa-tRNA-synth_II/BPL/LPL"/>
</dbReference>
<dbReference type="SUPFAM" id="SSF55681">
    <property type="entry name" value="Class II aaRS and biotin synthetases"/>
    <property type="match status" value="1"/>
</dbReference>
<dbReference type="InterPro" id="IPR006195">
    <property type="entry name" value="aa-tRNA-synth_II"/>
</dbReference>
<gene>
    <name evidence="13 16" type="primary">thrS</name>
    <name evidence="16" type="ORF">H0485_07855</name>
</gene>
<keyword evidence="9 13" id="KW-0694">RNA-binding</keyword>
<feature type="domain" description="Aminoacyl-transfer RNA synthetases class-II family profile" evidence="14">
    <location>
        <begin position="247"/>
        <end position="544"/>
    </location>
</feature>
<evidence type="ECO:0000256" key="7">
    <source>
        <dbReference type="ARBA" id="ARBA00022833"/>
    </source>
</evidence>
<dbReference type="EC" id="6.1.1.3" evidence="13"/>
<reference evidence="16 17" key="1">
    <citation type="submission" date="2020-07" db="EMBL/GenBank/DDBJ databases">
        <title>Pseudogemmobacter sp. nov., isolated from poultry manure in Taiwan.</title>
        <authorList>
            <person name="Lin S.-Y."/>
            <person name="Tang Y.-S."/>
            <person name="Young C.-C."/>
        </authorList>
    </citation>
    <scope>NUCLEOTIDE SEQUENCE [LARGE SCALE GENOMIC DNA]</scope>
    <source>
        <strain evidence="16 17">CC-YST710</strain>
    </source>
</reference>
<dbReference type="InterPro" id="IPR004154">
    <property type="entry name" value="Anticodon-bd"/>
</dbReference>
<dbReference type="GO" id="GO:0004829">
    <property type="term" value="F:threonine-tRNA ligase activity"/>
    <property type="evidence" value="ECO:0007669"/>
    <property type="project" value="UniProtKB-EC"/>
</dbReference>
<dbReference type="Gene3D" id="3.30.930.10">
    <property type="entry name" value="Bira Bifunctional Protein, Domain 2"/>
    <property type="match status" value="1"/>
</dbReference>
<organism evidence="16 17">
    <name type="scientific">Pseudogemmobacter faecipullorum</name>
    <dbReference type="NCBI Taxonomy" id="2755041"/>
    <lineage>
        <taxon>Bacteria</taxon>
        <taxon>Pseudomonadati</taxon>
        <taxon>Pseudomonadota</taxon>
        <taxon>Alphaproteobacteria</taxon>
        <taxon>Rhodobacterales</taxon>
        <taxon>Paracoccaceae</taxon>
        <taxon>Pseudogemmobacter</taxon>
    </lineage>
</organism>
<keyword evidence="3 13" id="KW-0820">tRNA-binding</keyword>
<dbReference type="PROSITE" id="PS50862">
    <property type="entry name" value="AA_TRNA_LIGASE_II"/>
    <property type="match status" value="1"/>
</dbReference>
<feature type="domain" description="TGS" evidence="15">
    <location>
        <begin position="1"/>
        <end position="63"/>
    </location>
</feature>
<dbReference type="SMART" id="SM00863">
    <property type="entry name" value="tRNA_SAD"/>
    <property type="match status" value="1"/>
</dbReference>
<dbReference type="InterPro" id="IPR012947">
    <property type="entry name" value="tRNA_SAD"/>
</dbReference>
<dbReference type="Gene3D" id="3.30.54.20">
    <property type="match status" value="1"/>
</dbReference>
<keyword evidence="4 13" id="KW-0436">Ligase</keyword>
<evidence type="ECO:0000256" key="1">
    <source>
        <dbReference type="ARBA" id="ARBA00008226"/>
    </source>
</evidence>
<dbReference type="Pfam" id="PF03129">
    <property type="entry name" value="HGTP_anticodon"/>
    <property type="match status" value="1"/>
</dbReference>
<evidence type="ECO:0000256" key="6">
    <source>
        <dbReference type="ARBA" id="ARBA00022741"/>
    </source>
</evidence>
<comment type="similarity">
    <text evidence="1 13">Belongs to the class-II aminoacyl-tRNA synthetase family.</text>
</comment>
<keyword evidence="10 13" id="KW-0648">Protein biosynthesis</keyword>
<dbReference type="Gene3D" id="3.40.50.800">
    <property type="entry name" value="Anticodon-binding domain"/>
    <property type="match status" value="1"/>
</dbReference>
<dbReference type="CDD" id="cd01667">
    <property type="entry name" value="TGS_ThrRS"/>
    <property type="match status" value="1"/>
</dbReference>
<evidence type="ECO:0000259" key="15">
    <source>
        <dbReference type="PROSITE" id="PS51880"/>
    </source>
</evidence>
<accession>A0ABS8CKJ1</accession>
<evidence type="ECO:0000313" key="17">
    <source>
        <dbReference type="Proteomes" id="UP001198571"/>
    </source>
</evidence>
<dbReference type="InterPro" id="IPR004095">
    <property type="entry name" value="TGS"/>
</dbReference>
<evidence type="ECO:0000256" key="13">
    <source>
        <dbReference type="HAMAP-Rule" id="MF_00184"/>
    </source>
</evidence>
<keyword evidence="2 13" id="KW-0963">Cytoplasm</keyword>
<evidence type="ECO:0000256" key="2">
    <source>
        <dbReference type="ARBA" id="ARBA00022490"/>
    </source>
</evidence>
<sequence length="648" mass="73700">MPQISLTFPDGNIRNYDAGVTPAEVAASIAPSLAKAAISAQLNGRHWDLAWPIHEDAQLSINTMKDAEPALELIRHDLAHIMARAVQELWPDVKVTIGPVRDQGWFYDFDRQEPFTPEDLGAIEAKMKQIINAREPVKTELWERERARKYYEERGEPFKVELLDRIPGNEDIRMYWHGDWQDLCRGPHLQHTGQVPADAFKLTHVAGAYWLGDASRPMLQRIYGVAFRNREDLRAHLTMLEEAAKRDHRKLGREMDLFHIQEEAPGMVFWHPNGWQIWRGLEDFMRTRLSAAGYKEIRTPQVVDRILWEKSGHWEAYRENMFLVEVDEEGAKEKRINALKPMNCPCHVQIYNQGLKSYRDLPLRLAEFGSCHRYESSGSMHGLMRVRGFTQDDAHIFCTEDQIESECAGFIALLSSVYKDLGFEKFDIKLSTRPDVRVGSDAVWDKAESALEKAIEGLGLPYEVNPGDGAFYGPKLDFKLTDAIGREWQCGTFQCDFNLPDRLDAEFVGEDGAKHRPVMLHRAILGSFERFIGILIENYAGKLPFWLAPRQVVVASIVSDADAYVLEVVEALKKAGVRAEADTRNEKINYKVREHSVGKVPVILAIGMKEVEERTVSVRRLGETRTESMTFAAVLQSLACDSLPPALS</sequence>
<dbReference type="SUPFAM" id="SSF55186">
    <property type="entry name" value="ThrRS/AlaRS common domain"/>
    <property type="match status" value="1"/>
</dbReference>
<dbReference type="Gene3D" id="3.30.980.10">
    <property type="entry name" value="Threonyl-trna Synthetase, Chain A, domain 2"/>
    <property type="match status" value="1"/>
</dbReference>
<evidence type="ECO:0000259" key="14">
    <source>
        <dbReference type="PROSITE" id="PS50862"/>
    </source>
</evidence>
<dbReference type="Pfam" id="PF02824">
    <property type="entry name" value="TGS"/>
    <property type="match status" value="1"/>
</dbReference>
<evidence type="ECO:0000256" key="5">
    <source>
        <dbReference type="ARBA" id="ARBA00022723"/>
    </source>
</evidence>
<dbReference type="PANTHER" id="PTHR11451:SF44">
    <property type="entry name" value="THREONINE--TRNA LIGASE, CHLOROPLASTIC_MITOCHONDRIAL 2"/>
    <property type="match status" value="1"/>
</dbReference>
<dbReference type="InterPro" id="IPR012676">
    <property type="entry name" value="TGS-like"/>
</dbReference>
<dbReference type="InterPro" id="IPR047246">
    <property type="entry name" value="ThrRS_anticodon"/>
</dbReference>
<protein>
    <recommendedName>
        <fullName evidence="13">Threonine--tRNA ligase</fullName>
        <ecNumber evidence="13">6.1.1.3</ecNumber>
    </recommendedName>
    <alternativeName>
        <fullName evidence="13">Threonyl-tRNA synthetase</fullName>
        <shortName evidence="13">ThrRS</shortName>
    </alternativeName>
</protein>
<keyword evidence="6 13" id="KW-0547">Nucleotide-binding</keyword>
<dbReference type="PANTHER" id="PTHR11451">
    <property type="entry name" value="THREONINE-TRNA LIGASE"/>
    <property type="match status" value="1"/>
</dbReference>